<feature type="compositionally biased region" description="Polar residues" evidence="1">
    <location>
        <begin position="169"/>
        <end position="190"/>
    </location>
</feature>
<feature type="compositionally biased region" description="Low complexity" evidence="1">
    <location>
        <begin position="935"/>
        <end position="954"/>
    </location>
</feature>
<feature type="region of interest" description="Disordered" evidence="1">
    <location>
        <begin position="1"/>
        <end position="34"/>
    </location>
</feature>
<feature type="compositionally biased region" description="Pro residues" evidence="1">
    <location>
        <begin position="369"/>
        <end position="382"/>
    </location>
</feature>
<evidence type="ECO:0000313" key="2">
    <source>
        <dbReference type="EMBL" id="CEG50372.1"/>
    </source>
</evidence>
<organism evidence="2 3">
    <name type="scientific">Plasmopara halstedii</name>
    <name type="common">Downy mildew of sunflower</name>
    <dbReference type="NCBI Taxonomy" id="4781"/>
    <lineage>
        <taxon>Eukaryota</taxon>
        <taxon>Sar</taxon>
        <taxon>Stramenopiles</taxon>
        <taxon>Oomycota</taxon>
        <taxon>Peronosporomycetes</taxon>
        <taxon>Peronosporales</taxon>
        <taxon>Peronosporaceae</taxon>
        <taxon>Plasmopara</taxon>
    </lineage>
</organism>
<evidence type="ECO:0000256" key="1">
    <source>
        <dbReference type="SAM" id="MobiDB-lite"/>
    </source>
</evidence>
<evidence type="ECO:0000313" key="3">
    <source>
        <dbReference type="Proteomes" id="UP000054928"/>
    </source>
</evidence>
<feature type="compositionally biased region" description="Low complexity" evidence="1">
    <location>
        <begin position="1001"/>
        <end position="1028"/>
    </location>
</feature>
<dbReference type="RefSeq" id="XP_024586741.1">
    <property type="nucleotide sequence ID" value="XM_024721664.1"/>
</dbReference>
<feature type="compositionally biased region" description="Basic and acidic residues" evidence="1">
    <location>
        <begin position="432"/>
        <end position="447"/>
    </location>
</feature>
<feature type="compositionally biased region" description="Polar residues" evidence="1">
    <location>
        <begin position="12"/>
        <end position="33"/>
    </location>
</feature>
<sequence>MAHARQRHVAPTTPTTMSARKSGSKSAESTNKQRMMLSQYVGIETSHVDVEAKEKDGEISTYKCKSPFCRQNLVNCYAQYCEDKILCQQYRALKLQCLANAEGKEDEEDTKPSSKTAETSGKRKLDLSREQKNSPSPRQKEKVLKKYKHKDVDQVVEKTRKKRLKRAISDTSGVKKTSASTSIKSPRMASSSSSVEVGTLTDVIKRKRLNLRALRTRLIADSSSDSENEFSVAQPVKKRRLVQHNNESRLVSSSPVRSTTATSGEIWKIPRAKRKTAAQTLKNMNADLVPLGMANHAGTGGGRYVQNGNRPVAHPLEPLVIREKPSTITKNASPAAASASAAPPNVTSRVGQKTQSTVPARTLSRTRPSLPPLTPSSAPPATRPVRGVLPSPSPEGKAAVAGSATTSSATPRSGTTQTEGPGVRRISATDYIKSKNSESDGQSREELYDYGPSRSPSLDSLKSFPPSVTNVTGPPRTPNNHSASFAPHRDSRSNEISRRQYAEADAQDQRPNFDINRSRTEIRDRSEGRGDMLSDDNIPTAPWEGHSFSPRDHNFSSWNRSAPRTQASLFPSNSKNGYDCPPQIHRNPMPSPSSQTLYQKEPLCEQPLSPQHADTFQRSRTFNVPPVVRDREIFDKAGLDNDSASFSYHEEFIPRMLYVFIHVLPQSLEAVFNVTKKPRKMNWYLKYVERIERLCKPFDLQIKMEGLKATVTVRERVWLTLQNTSTVMLHLEIIKQVRAQAVTWRILYEEMEKSLAFYRHKYGDRADQSYIFLRAWNELKAPFGEFSLPRQANFFCGSRLHHWNFVVGLVEIGSGSHEDKRQAFRLATINGLHFVLACGRGTPHPTREIEAVRNALEMEPNLSEEMNSGLESFASNDEHASPPSVKINEYSITSGNSPPSTKNTRHVVNKLTLTEQRSTDGTNHHLETQPLVDAPPTTQPNSSVVPPSPVTSQNMNQSDGTARLKIDCASSHEMITSANQDANNLGAAPPRQSPHSSTRKSSIAKLSVSTSSASVTQTASRISTSASAISTVSALANSSTSRPVSSVKSNESPRTIVDITKREKANGGFRSNNTEGSQTKTTEVISQSECMMCEMIRLRKPDGERCLRCQKKGLPANTASSLDS</sequence>
<proteinExistence type="predicted"/>
<dbReference type="AlphaFoldDB" id="A0A0P1B8T5"/>
<feature type="region of interest" description="Disordered" evidence="1">
    <location>
        <begin position="101"/>
        <end position="190"/>
    </location>
</feature>
<name>A0A0P1B8T5_PLAHL</name>
<feature type="region of interest" description="Disordered" evidence="1">
    <location>
        <begin position="329"/>
        <end position="536"/>
    </location>
</feature>
<dbReference type="Proteomes" id="UP000054928">
    <property type="component" value="Unassembled WGS sequence"/>
</dbReference>
<feature type="region of interest" description="Disordered" evidence="1">
    <location>
        <begin position="554"/>
        <end position="574"/>
    </location>
</feature>
<feature type="compositionally biased region" description="Basic and acidic residues" evidence="1">
    <location>
        <begin position="516"/>
        <end position="532"/>
    </location>
</feature>
<feature type="compositionally biased region" description="Polar residues" evidence="1">
    <location>
        <begin position="454"/>
        <end position="483"/>
    </location>
</feature>
<dbReference type="OMA" id="MMCEMIR"/>
<dbReference type="GeneID" id="36403139"/>
<feature type="compositionally biased region" description="Basic and acidic residues" evidence="1">
    <location>
        <begin position="120"/>
        <end position="158"/>
    </location>
</feature>
<feature type="compositionally biased region" description="Polar residues" evidence="1">
    <location>
        <begin position="555"/>
        <end position="574"/>
    </location>
</feature>
<keyword evidence="3" id="KW-1185">Reference proteome</keyword>
<feature type="compositionally biased region" description="Low complexity" evidence="1">
    <location>
        <begin position="398"/>
        <end position="416"/>
    </location>
</feature>
<feature type="compositionally biased region" description="Polar residues" evidence="1">
    <location>
        <begin position="911"/>
        <end position="921"/>
    </location>
</feature>
<feature type="region of interest" description="Disordered" evidence="1">
    <location>
        <begin position="981"/>
        <end position="1028"/>
    </location>
</feature>
<reference evidence="3" key="1">
    <citation type="submission" date="2014-09" db="EMBL/GenBank/DDBJ databases">
        <authorList>
            <person name="Sharma Rahul"/>
            <person name="Thines Marco"/>
        </authorList>
    </citation>
    <scope>NUCLEOTIDE SEQUENCE [LARGE SCALE GENOMIC DNA]</scope>
</reference>
<dbReference type="EMBL" id="CCYD01003105">
    <property type="protein sequence ID" value="CEG50372.1"/>
    <property type="molecule type" value="Genomic_DNA"/>
</dbReference>
<feature type="region of interest" description="Disordered" evidence="1">
    <location>
        <begin position="873"/>
        <end position="958"/>
    </location>
</feature>
<feature type="compositionally biased region" description="Polar residues" evidence="1">
    <location>
        <begin position="890"/>
        <end position="902"/>
    </location>
</feature>
<feature type="compositionally biased region" description="Basic and acidic residues" evidence="1">
    <location>
        <begin position="487"/>
        <end position="502"/>
    </location>
</feature>
<dbReference type="OrthoDB" id="129883at2759"/>
<accession>A0A0P1B8T5</accession>
<protein>
    <submittedName>
        <fullName evidence="2">Uncharacterized protein</fullName>
    </submittedName>
</protein>
<feature type="compositionally biased region" description="Low complexity" evidence="1">
    <location>
        <begin position="332"/>
        <end position="344"/>
    </location>
</feature>
<feature type="compositionally biased region" description="Polar residues" evidence="1">
    <location>
        <begin position="345"/>
        <end position="359"/>
    </location>
</feature>